<proteinExistence type="predicted"/>
<organism evidence="2 3">
    <name type="scientific">Actinomyces capricornis</name>
    <dbReference type="NCBI Taxonomy" id="2755559"/>
    <lineage>
        <taxon>Bacteria</taxon>
        <taxon>Bacillati</taxon>
        <taxon>Actinomycetota</taxon>
        <taxon>Actinomycetes</taxon>
        <taxon>Actinomycetales</taxon>
        <taxon>Actinomycetaceae</taxon>
        <taxon>Actinomyces</taxon>
    </lineage>
</organism>
<sequence length="231" mass="25001">MKVWRMRRRVALWVSLLWTVVTCMGCSHIGGTGGGGTASPSQVPWGRPVSEIDFSAGESFHCSGLSTEIFEDLFGEPVTTRAYGFKGRIPNSECSVRRGGPRDYTLYYSDFGFSARDVTPNDRSGIGGGDTYSTFEIAGVEGSGEAWVDTGEKARYATAVFVCGDRYMKTQFLRVSDVNGDPREALISLVEASTPWLCGDEPIPGLDEPMESYRPPSVPATAPPTTDPEDG</sequence>
<evidence type="ECO:0000313" key="3">
    <source>
        <dbReference type="Proteomes" id="UP000824496"/>
    </source>
</evidence>
<accession>A0ABM7UA56</accession>
<gene>
    <name evidence="2" type="ORF">MANAM107_10240</name>
</gene>
<protein>
    <recommendedName>
        <fullName evidence="4">DUF3558 domain-containing protein</fullName>
    </recommendedName>
</protein>
<name>A0ABM7UA56_9ACTO</name>
<dbReference type="Proteomes" id="UP000824496">
    <property type="component" value="Chromosome"/>
</dbReference>
<evidence type="ECO:0000256" key="1">
    <source>
        <dbReference type="SAM" id="MobiDB-lite"/>
    </source>
</evidence>
<dbReference type="EMBL" id="AP025017">
    <property type="protein sequence ID" value="BDA64190.1"/>
    <property type="molecule type" value="Genomic_DNA"/>
</dbReference>
<feature type="compositionally biased region" description="Pro residues" evidence="1">
    <location>
        <begin position="216"/>
        <end position="231"/>
    </location>
</feature>
<feature type="region of interest" description="Disordered" evidence="1">
    <location>
        <begin position="200"/>
        <end position="231"/>
    </location>
</feature>
<keyword evidence="3" id="KW-1185">Reference proteome</keyword>
<reference evidence="2 3" key="1">
    <citation type="submission" date="2021-08" db="EMBL/GenBank/DDBJ databases">
        <title>Whole genome sequence of novel Actinomyces species strain MAS-1.</title>
        <authorList>
            <person name="Saito M."/>
            <person name="Kuwahara N."/>
            <person name="Takizawa T."/>
            <person name="Gotouda H."/>
            <person name="Ochiai T."/>
        </authorList>
    </citation>
    <scope>NUCLEOTIDE SEQUENCE [LARGE SCALE GENOMIC DNA]</scope>
    <source>
        <strain evidence="2 3">MAS-1</strain>
    </source>
</reference>
<evidence type="ECO:0008006" key="4">
    <source>
        <dbReference type="Google" id="ProtNLM"/>
    </source>
</evidence>
<evidence type="ECO:0000313" key="2">
    <source>
        <dbReference type="EMBL" id="BDA64190.1"/>
    </source>
</evidence>